<evidence type="ECO:0000313" key="3">
    <source>
        <dbReference type="Proteomes" id="UP000287651"/>
    </source>
</evidence>
<sequence>SSLRSEAKRRGRRQASRLGRSQLPLLPIRYKNDGEEFLRHPDPSCRRGCSLYLHPGASTSAPSLAFLVRLFATQSEYADRLAAAVSKANKLKDEESAQLKTILQDLKSMPLQELSILSIGIYA</sequence>
<feature type="region of interest" description="Disordered" evidence="1">
    <location>
        <begin position="1"/>
        <end position="22"/>
    </location>
</feature>
<evidence type="ECO:0000313" key="2">
    <source>
        <dbReference type="EMBL" id="RRT69264.1"/>
    </source>
</evidence>
<reference evidence="2 3" key="1">
    <citation type="journal article" date="2014" name="Agronomy (Basel)">
        <title>A Draft Genome Sequence for Ensete ventricosum, the Drought-Tolerant Tree Against Hunger.</title>
        <authorList>
            <person name="Harrison J."/>
            <person name="Moore K.A."/>
            <person name="Paszkiewicz K."/>
            <person name="Jones T."/>
            <person name="Grant M."/>
            <person name="Ambacheew D."/>
            <person name="Muzemil S."/>
            <person name="Studholme D.J."/>
        </authorList>
    </citation>
    <scope>NUCLEOTIDE SEQUENCE [LARGE SCALE GENOMIC DNA]</scope>
</reference>
<organism evidence="2 3">
    <name type="scientific">Ensete ventricosum</name>
    <name type="common">Abyssinian banana</name>
    <name type="synonym">Musa ensete</name>
    <dbReference type="NCBI Taxonomy" id="4639"/>
    <lineage>
        <taxon>Eukaryota</taxon>
        <taxon>Viridiplantae</taxon>
        <taxon>Streptophyta</taxon>
        <taxon>Embryophyta</taxon>
        <taxon>Tracheophyta</taxon>
        <taxon>Spermatophyta</taxon>
        <taxon>Magnoliopsida</taxon>
        <taxon>Liliopsida</taxon>
        <taxon>Zingiberales</taxon>
        <taxon>Musaceae</taxon>
        <taxon>Ensete</taxon>
    </lineage>
</organism>
<dbReference type="Proteomes" id="UP000287651">
    <property type="component" value="Unassembled WGS sequence"/>
</dbReference>
<proteinExistence type="predicted"/>
<protein>
    <submittedName>
        <fullName evidence="2">Uncharacterized protein</fullName>
    </submittedName>
</protein>
<comment type="caution">
    <text evidence="2">The sequence shown here is derived from an EMBL/GenBank/DDBJ whole genome shotgun (WGS) entry which is preliminary data.</text>
</comment>
<gene>
    <name evidence="2" type="ORF">B296_00005672</name>
</gene>
<name>A0A426ZZ75_ENSVE</name>
<accession>A0A426ZZ75</accession>
<feature type="non-terminal residue" evidence="2">
    <location>
        <position position="1"/>
    </location>
</feature>
<dbReference type="AlphaFoldDB" id="A0A426ZZ75"/>
<evidence type="ECO:0000256" key="1">
    <source>
        <dbReference type="SAM" id="MobiDB-lite"/>
    </source>
</evidence>
<dbReference type="EMBL" id="AMZH03004401">
    <property type="protein sequence ID" value="RRT69264.1"/>
    <property type="molecule type" value="Genomic_DNA"/>
</dbReference>